<gene>
    <name evidence="1" type="ORF">C1SCF055_LOCUS43447</name>
</gene>
<name>A0A9P1GQA3_9DINO</name>
<reference evidence="2" key="2">
    <citation type="submission" date="2024-04" db="EMBL/GenBank/DDBJ databases">
        <authorList>
            <person name="Chen Y."/>
            <person name="Shah S."/>
            <person name="Dougan E. K."/>
            <person name="Thang M."/>
            <person name="Chan C."/>
        </authorList>
    </citation>
    <scope>NUCLEOTIDE SEQUENCE [LARGE SCALE GENOMIC DNA]</scope>
</reference>
<evidence type="ECO:0000313" key="1">
    <source>
        <dbReference type="EMBL" id="CAI4018917.1"/>
    </source>
</evidence>
<sequence>MPPIDDEEEAPFADVNVTATIDKLLALPFESAMAGCKELRAYVFSPERSKEEISELEVEFRESWSPEAPPELRELLEELLFPEIAKRKAAAAAGSMSKL</sequence>
<dbReference type="EMBL" id="CAMXCT010006721">
    <property type="protein sequence ID" value="CAI4018917.1"/>
    <property type="molecule type" value="Genomic_DNA"/>
</dbReference>
<dbReference type="EMBL" id="CAMXCT030006721">
    <property type="protein sequence ID" value="CAL4806229.1"/>
    <property type="molecule type" value="Genomic_DNA"/>
</dbReference>
<evidence type="ECO:0000313" key="3">
    <source>
        <dbReference type="Proteomes" id="UP001152797"/>
    </source>
</evidence>
<dbReference type="Proteomes" id="UP001152797">
    <property type="component" value="Unassembled WGS sequence"/>
</dbReference>
<proteinExistence type="predicted"/>
<comment type="caution">
    <text evidence="1">The sequence shown here is derived from an EMBL/GenBank/DDBJ whole genome shotgun (WGS) entry which is preliminary data.</text>
</comment>
<protein>
    <submittedName>
        <fullName evidence="1">Uncharacterized protein</fullName>
    </submittedName>
</protein>
<accession>A0A9P1GQA3</accession>
<evidence type="ECO:0000313" key="2">
    <source>
        <dbReference type="EMBL" id="CAL1172292.1"/>
    </source>
</evidence>
<dbReference type="AlphaFoldDB" id="A0A9P1GQA3"/>
<keyword evidence="3" id="KW-1185">Reference proteome</keyword>
<reference evidence="1" key="1">
    <citation type="submission" date="2022-10" db="EMBL/GenBank/DDBJ databases">
        <authorList>
            <person name="Chen Y."/>
            <person name="Dougan E. K."/>
            <person name="Chan C."/>
            <person name="Rhodes N."/>
            <person name="Thang M."/>
        </authorList>
    </citation>
    <scope>NUCLEOTIDE SEQUENCE</scope>
</reference>
<dbReference type="EMBL" id="CAMXCT020006721">
    <property type="protein sequence ID" value="CAL1172292.1"/>
    <property type="molecule type" value="Genomic_DNA"/>
</dbReference>
<organism evidence="1">
    <name type="scientific">Cladocopium goreaui</name>
    <dbReference type="NCBI Taxonomy" id="2562237"/>
    <lineage>
        <taxon>Eukaryota</taxon>
        <taxon>Sar</taxon>
        <taxon>Alveolata</taxon>
        <taxon>Dinophyceae</taxon>
        <taxon>Suessiales</taxon>
        <taxon>Symbiodiniaceae</taxon>
        <taxon>Cladocopium</taxon>
    </lineage>
</organism>